<protein>
    <submittedName>
        <fullName evidence="2">Sigma-70 family RNA polymerase sigma factor</fullName>
    </submittedName>
</protein>
<reference evidence="3" key="1">
    <citation type="journal article" date="2019" name="Int. J. Syst. Evol. Microbiol.">
        <title>The Global Catalogue of Microorganisms (GCM) 10K type strain sequencing project: providing services to taxonomists for standard genome sequencing and annotation.</title>
        <authorList>
            <consortium name="The Broad Institute Genomics Platform"/>
            <consortium name="The Broad Institute Genome Sequencing Center for Infectious Disease"/>
            <person name="Wu L."/>
            <person name="Ma J."/>
        </authorList>
    </citation>
    <scope>NUCLEOTIDE SEQUENCE [LARGE SCALE GENOMIC DNA]</scope>
    <source>
        <strain evidence="3">CGMCC 1.12376</strain>
    </source>
</reference>
<comment type="caution">
    <text evidence="2">The sequence shown here is derived from an EMBL/GenBank/DDBJ whole genome shotgun (WGS) entry which is preliminary data.</text>
</comment>
<dbReference type="RefSeq" id="WP_379597882.1">
    <property type="nucleotide sequence ID" value="NZ_JBHUDE010000109.1"/>
</dbReference>
<name>A0ABW4HUS3_9BACI</name>
<evidence type="ECO:0000259" key="1">
    <source>
        <dbReference type="Pfam" id="PF04545"/>
    </source>
</evidence>
<dbReference type="InterPro" id="IPR014284">
    <property type="entry name" value="RNA_pol_sigma-70_dom"/>
</dbReference>
<dbReference type="EMBL" id="JBHUDE010000109">
    <property type="protein sequence ID" value="MFD1608524.1"/>
    <property type="molecule type" value="Genomic_DNA"/>
</dbReference>
<dbReference type="Proteomes" id="UP001597221">
    <property type="component" value="Unassembled WGS sequence"/>
</dbReference>
<dbReference type="NCBIfam" id="TIGR02937">
    <property type="entry name" value="sigma70-ECF"/>
    <property type="match status" value="1"/>
</dbReference>
<sequence length="196" mass="23195">MKNNEKVRCFFEKNRKKIESNPLIIGFLSNKDNLSLLEDYLINPTEDNKNKVDMEFKAHCIRARRISYISNLIHFFSQDYDKRRRKEKERNLLILDKTSTDDSEIAIIDLVKDNRQELNLPNSNLMEDVGDEDLIHALKTLTEKQLLILDLIYHKNMPLKEISFKLKTTPQNISNHHRTAIKKLRLHLLNKGEKLK</sequence>
<dbReference type="Pfam" id="PF04545">
    <property type="entry name" value="Sigma70_r4"/>
    <property type="match status" value="1"/>
</dbReference>
<accession>A0ABW4HUS3</accession>
<keyword evidence="3" id="KW-1185">Reference proteome</keyword>
<proteinExistence type="predicted"/>
<dbReference type="Gene3D" id="1.20.140.160">
    <property type="match status" value="1"/>
</dbReference>
<feature type="domain" description="RNA polymerase sigma-70 region 4" evidence="1">
    <location>
        <begin position="137"/>
        <end position="185"/>
    </location>
</feature>
<organism evidence="2 3">
    <name type="scientific">Oceanobacillus luteolus</name>
    <dbReference type="NCBI Taxonomy" id="1274358"/>
    <lineage>
        <taxon>Bacteria</taxon>
        <taxon>Bacillati</taxon>
        <taxon>Bacillota</taxon>
        <taxon>Bacilli</taxon>
        <taxon>Bacillales</taxon>
        <taxon>Bacillaceae</taxon>
        <taxon>Oceanobacillus</taxon>
    </lineage>
</organism>
<gene>
    <name evidence="2" type="ORF">ACFSBH_12885</name>
</gene>
<dbReference type="InterPro" id="IPR007630">
    <property type="entry name" value="RNA_pol_sigma70_r4"/>
</dbReference>
<dbReference type="InterPro" id="IPR013324">
    <property type="entry name" value="RNA_pol_sigma_r3/r4-like"/>
</dbReference>
<evidence type="ECO:0000313" key="3">
    <source>
        <dbReference type="Proteomes" id="UP001597221"/>
    </source>
</evidence>
<evidence type="ECO:0000313" key="2">
    <source>
        <dbReference type="EMBL" id="MFD1608524.1"/>
    </source>
</evidence>
<dbReference type="SUPFAM" id="SSF88659">
    <property type="entry name" value="Sigma3 and sigma4 domains of RNA polymerase sigma factors"/>
    <property type="match status" value="1"/>
</dbReference>